<feature type="chain" id="PRO_5016033950" description="DUF3347 domain-containing protein" evidence="2">
    <location>
        <begin position="22"/>
        <end position="197"/>
    </location>
</feature>
<evidence type="ECO:0000256" key="1">
    <source>
        <dbReference type="SAM" id="MobiDB-lite"/>
    </source>
</evidence>
<feature type="region of interest" description="Disordered" evidence="1">
    <location>
        <begin position="22"/>
        <end position="44"/>
    </location>
</feature>
<keyword evidence="2" id="KW-0732">Signal</keyword>
<dbReference type="PROSITE" id="PS51257">
    <property type="entry name" value="PROKAR_LIPOPROTEIN"/>
    <property type="match status" value="1"/>
</dbReference>
<dbReference type="OrthoDB" id="5513217at2"/>
<organism evidence="4 5">
    <name type="scientific">Taibaiella soli</name>
    <dbReference type="NCBI Taxonomy" id="1649169"/>
    <lineage>
        <taxon>Bacteria</taxon>
        <taxon>Pseudomonadati</taxon>
        <taxon>Bacteroidota</taxon>
        <taxon>Chitinophagia</taxon>
        <taxon>Chitinophagales</taxon>
        <taxon>Chitinophagaceae</taxon>
        <taxon>Taibaiella</taxon>
    </lineage>
</organism>
<evidence type="ECO:0000256" key="2">
    <source>
        <dbReference type="SAM" id="SignalP"/>
    </source>
</evidence>
<dbReference type="AlphaFoldDB" id="A0A2W2A661"/>
<feature type="compositionally biased region" description="Polar residues" evidence="1">
    <location>
        <begin position="22"/>
        <end position="31"/>
    </location>
</feature>
<evidence type="ECO:0000313" key="4">
    <source>
        <dbReference type="EMBL" id="PZF70745.1"/>
    </source>
</evidence>
<protein>
    <recommendedName>
        <fullName evidence="3">DUF3347 domain-containing protein</fullName>
    </recommendedName>
</protein>
<dbReference type="Proteomes" id="UP000248745">
    <property type="component" value="Unassembled WGS sequence"/>
</dbReference>
<dbReference type="Pfam" id="PF11827">
    <property type="entry name" value="DUF3347"/>
    <property type="match status" value="1"/>
</dbReference>
<sequence>MRKLWILLAAGTFTIASCNNASSDKTASTATEAPKQEEQKVTSQLSEAGTGKLMTVVTDYYSLKDAFVATDAAKADEAAKKLNVSVDSMAAYLKADAAHATAMQPYLDTMKTFSANLSDAKKNENIDKKRASFEKISDAMFAVLKNADLKNAHVYRQFCPMAFDDKGAYWLSNEEEIKNPYFGKKMLECGENRDSLK</sequence>
<dbReference type="RefSeq" id="WP_111001072.1">
    <property type="nucleotide sequence ID" value="NZ_QKTW01000032.1"/>
</dbReference>
<name>A0A2W2A661_9BACT</name>
<feature type="domain" description="DUF3347" evidence="3">
    <location>
        <begin position="56"/>
        <end position="150"/>
    </location>
</feature>
<dbReference type="InterPro" id="IPR021782">
    <property type="entry name" value="DUF3347"/>
</dbReference>
<evidence type="ECO:0000259" key="3">
    <source>
        <dbReference type="Pfam" id="PF11827"/>
    </source>
</evidence>
<accession>A0A2W2A661</accession>
<dbReference type="EMBL" id="QKTW01000032">
    <property type="protein sequence ID" value="PZF70745.1"/>
    <property type="molecule type" value="Genomic_DNA"/>
</dbReference>
<evidence type="ECO:0000313" key="5">
    <source>
        <dbReference type="Proteomes" id="UP000248745"/>
    </source>
</evidence>
<reference evidence="4 5" key="1">
    <citation type="submission" date="2018-06" db="EMBL/GenBank/DDBJ databases">
        <title>Mucibacter soli gen. nov., sp. nov., a new member of the family Chitinophagaceae producing mucin.</title>
        <authorList>
            <person name="Kim M.-K."/>
            <person name="Park S."/>
            <person name="Kim T.-S."/>
            <person name="Joung Y."/>
            <person name="Han J.-H."/>
            <person name="Kim S.B."/>
        </authorList>
    </citation>
    <scope>NUCLEOTIDE SEQUENCE [LARGE SCALE GENOMIC DNA]</scope>
    <source>
        <strain evidence="4 5">R1-15</strain>
    </source>
</reference>
<comment type="caution">
    <text evidence="4">The sequence shown here is derived from an EMBL/GenBank/DDBJ whole genome shotgun (WGS) entry which is preliminary data.</text>
</comment>
<proteinExistence type="predicted"/>
<feature type="signal peptide" evidence="2">
    <location>
        <begin position="1"/>
        <end position="21"/>
    </location>
</feature>
<keyword evidence="5" id="KW-1185">Reference proteome</keyword>
<gene>
    <name evidence="4" type="ORF">DN068_21750</name>
</gene>